<keyword evidence="8" id="KW-1185">Reference proteome</keyword>
<name>A0A182WT03_ANOQN</name>
<evidence type="ECO:0000313" key="7">
    <source>
        <dbReference type="EnsemblMetazoa" id="AQUA000657-PA"/>
    </source>
</evidence>
<dbReference type="VEuPathDB" id="VectorBase:AQUA000657"/>
<keyword evidence="3" id="KW-0175">Coiled coil</keyword>
<dbReference type="InterPro" id="IPR035441">
    <property type="entry name" value="TFIIS/LEDGF_dom_sf"/>
</dbReference>
<comment type="similarity">
    <text evidence="2">Belongs to the HDGF family.</text>
</comment>
<dbReference type="InterPro" id="IPR021567">
    <property type="entry name" value="LEDGF_IBD"/>
</dbReference>
<evidence type="ECO:0000256" key="3">
    <source>
        <dbReference type="ARBA" id="ARBA00023054"/>
    </source>
</evidence>
<evidence type="ECO:0000256" key="5">
    <source>
        <dbReference type="SAM" id="MobiDB-lite"/>
    </source>
</evidence>
<feature type="compositionally biased region" description="Low complexity" evidence="5">
    <location>
        <begin position="274"/>
        <end position="293"/>
    </location>
</feature>
<organism evidence="7 8">
    <name type="scientific">Anopheles quadriannulatus</name>
    <name type="common">Mosquito</name>
    <dbReference type="NCBI Taxonomy" id="34691"/>
    <lineage>
        <taxon>Eukaryota</taxon>
        <taxon>Metazoa</taxon>
        <taxon>Ecdysozoa</taxon>
        <taxon>Arthropoda</taxon>
        <taxon>Hexapoda</taxon>
        <taxon>Insecta</taxon>
        <taxon>Pterygota</taxon>
        <taxon>Neoptera</taxon>
        <taxon>Endopterygota</taxon>
        <taxon>Diptera</taxon>
        <taxon>Nematocera</taxon>
        <taxon>Culicoidea</taxon>
        <taxon>Culicidae</taxon>
        <taxon>Anophelinae</taxon>
        <taxon>Anopheles</taxon>
    </lineage>
</organism>
<evidence type="ECO:0000256" key="1">
    <source>
        <dbReference type="ARBA" id="ARBA00004123"/>
    </source>
</evidence>
<dbReference type="Pfam" id="PF00855">
    <property type="entry name" value="PWWP"/>
    <property type="match status" value="1"/>
</dbReference>
<evidence type="ECO:0000256" key="2">
    <source>
        <dbReference type="ARBA" id="ARBA00005309"/>
    </source>
</evidence>
<feature type="region of interest" description="Disordered" evidence="5">
    <location>
        <begin position="534"/>
        <end position="579"/>
    </location>
</feature>
<evidence type="ECO:0000256" key="4">
    <source>
        <dbReference type="ARBA" id="ARBA00023242"/>
    </source>
</evidence>
<dbReference type="SMART" id="SM00293">
    <property type="entry name" value="PWWP"/>
    <property type="match status" value="1"/>
</dbReference>
<dbReference type="SUPFAM" id="SSF140576">
    <property type="entry name" value="HIV integrase-binding domain"/>
    <property type="match status" value="1"/>
</dbReference>
<dbReference type="PANTHER" id="PTHR12550">
    <property type="entry name" value="HEPATOMA-DERIVED GROWTH FACTOR-RELATED"/>
    <property type="match status" value="1"/>
</dbReference>
<dbReference type="STRING" id="34691.A0A182WT03"/>
<feature type="domain" description="PWWP" evidence="6">
    <location>
        <begin position="110"/>
        <end position="160"/>
    </location>
</feature>
<dbReference type="CDD" id="cd05834">
    <property type="entry name" value="PWWP_HRP"/>
    <property type="match status" value="1"/>
</dbReference>
<feature type="compositionally biased region" description="Polar residues" evidence="5">
    <location>
        <begin position="254"/>
        <end position="273"/>
    </location>
</feature>
<proteinExistence type="inferred from homology"/>
<evidence type="ECO:0000313" key="8">
    <source>
        <dbReference type="Proteomes" id="UP000076407"/>
    </source>
</evidence>
<feature type="region of interest" description="Disordered" evidence="5">
    <location>
        <begin position="254"/>
        <end position="353"/>
    </location>
</feature>
<comment type="subcellular location">
    <subcellularLocation>
        <location evidence="1">Nucleus</location>
    </subcellularLocation>
</comment>
<dbReference type="PROSITE" id="PS50812">
    <property type="entry name" value="PWWP"/>
    <property type="match status" value="1"/>
</dbReference>
<dbReference type="GO" id="GO:0005634">
    <property type="term" value="C:nucleus"/>
    <property type="evidence" value="ECO:0007669"/>
    <property type="project" value="UniProtKB-SubCell"/>
</dbReference>
<feature type="compositionally biased region" description="Low complexity" evidence="5">
    <location>
        <begin position="535"/>
        <end position="558"/>
    </location>
</feature>
<dbReference type="EnsemblMetazoa" id="AQUA000657-RA">
    <property type="protein sequence ID" value="AQUA000657-PA"/>
    <property type="gene ID" value="AQUA000657"/>
</dbReference>
<reference evidence="7" key="1">
    <citation type="submission" date="2020-05" db="UniProtKB">
        <authorList>
            <consortium name="EnsemblMetazoa"/>
        </authorList>
    </citation>
    <scope>IDENTIFICATION</scope>
    <source>
        <strain evidence="7">SANGQUA</strain>
    </source>
</reference>
<evidence type="ECO:0000259" key="6">
    <source>
        <dbReference type="PROSITE" id="PS50812"/>
    </source>
</evidence>
<dbReference type="SUPFAM" id="SSF63748">
    <property type="entry name" value="Tudor/PWWP/MBT"/>
    <property type="match status" value="1"/>
</dbReference>
<dbReference type="Gene3D" id="1.20.930.10">
    <property type="entry name" value="Conserved domain common to transcription factors TFIIS, elongin A, CRSP70"/>
    <property type="match status" value="1"/>
</dbReference>
<keyword evidence="4" id="KW-0539">Nucleus</keyword>
<dbReference type="Pfam" id="PF11467">
    <property type="entry name" value="LEDGF"/>
    <property type="match status" value="1"/>
</dbReference>
<dbReference type="PANTHER" id="PTHR12550:SF70">
    <property type="entry name" value="JIL-1 ANCHORING AND STABILIZING PROTEIN, ISOFORM A"/>
    <property type="match status" value="1"/>
</dbReference>
<accession>A0A182WT03</accession>
<dbReference type="Proteomes" id="UP000076407">
    <property type="component" value="Unassembled WGS sequence"/>
</dbReference>
<dbReference type="Gene3D" id="2.30.30.140">
    <property type="match status" value="1"/>
</dbReference>
<sequence length="579" mass="64485">ATPGETAKSCSCVWYGELTFVTSRFFTARRNRISRHTRQAREQHNHCNRAQSKSVLLVRYGRCEGEETAEKRLDCAGRGINAPFYRRVNKLDDRQAAARAMVASKKSFEIGDLVFAKVKGYPPWPAKVTRIEKNKYNVYFYGTGETANIKKEDLFEYETSKEKFATEKIMKRKGFKEAMLQIESALSGDDPSPLAFDVAAVQSGIDDMAESKEMSMSAAEASKTTFDESHVSANSTVYNTSNVKQEVIDKQYGNENASTPQTAQIKSNANVKSTGAKKTAANAAAAHATNNGAQKKPDDATTVSPQQQQDNSGGETKEVTSRRGRVIKQKRFMDGDDEDSGTGAGAPPKKKAMTLAPAKAKEAATSAATKKLNPFEKIADERLYLLKLERQLVELNLDIKSSVKLNCADPERCVKLMEQYENLSVTSTILKKNPNCVETMKRLRKYVGNAKAWNMDDKEKLQFDFQAQQIRNKAEQIYSRFKVILGMTDSRMPFWEWFRQEVTKFEEAAKNLTTEELFMLVDEKELIQDGQQQLTEPANATTELNETTNNDPSPAAEGGAEEGFEAPASAEASAEKPED</sequence>
<protein>
    <recommendedName>
        <fullName evidence="6">PWWP domain-containing protein</fullName>
    </recommendedName>
</protein>
<dbReference type="InterPro" id="IPR036218">
    <property type="entry name" value="HIVI-bd_sf"/>
</dbReference>
<feature type="compositionally biased region" description="Polar residues" evidence="5">
    <location>
        <begin position="301"/>
        <end position="314"/>
    </location>
</feature>
<dbReference type="AlphaFoldDB" id="A0A182WT03"/>
<dbReference type="InterPro" id="IPR000313">
    <property type="entry name" value="PWWP_dom"/>
</dbReference>